<reference evidence="1" key="1">
    <citation type="submission" date="2022-07" db="EMBL/GenBank/DDBJ databases">
        <title>Phylogenomic reconstructions and comparative analyses of Kickxellomycotina fungi.</title>
        <authorList>
            <person name="Reynolds N.K."/>
            <person name="Stajich J.E."/>
            <person name="Barry K."/>
            <person name="Grigoriev I.V."/>
            <person name="Crous P."/>
            <person name="Smith M.E."/>
        </authorList>
    </citation>
    <scope>NUCLEOTIDE SEQUENCE</scope>
    <source>
        <strain evidence="1">RSA 861</strain>
    </source>
</reference>
<protein>
    <submittedName>
        <fullName evidence="1">Uncharacterized protein</fullName>
    </submittedName>
</protein>
<name>A0A9W8A9N2_9FUNG</name>
<gene>
    <name evidence="1" type="ORF">IWQ60_007023</name>
</gene>
<dbReference type="Proteomes" id="UP001150569">
    <property type="component" value="Unassembled WGS sequence"/>
</dbReference>
<dbReference type="EMBL" id="JANBPT010000447">
    <property type="protein sequence ID" value="KAJ1920333.1"/>
    <property type="molecule type" value="Genomic_DNA"/>
</dbReference>
<dbReference type="AlphaFoldDB" id="A0A9W8A9N2"/>
<organism evidence="1 2">
    <name type="scientific">Tieghemiomyces parasiticus</name>
    <dbReference type="NCBI Taxonomy" id="78921"/>
    <lineage>
        <taxon>Eukaryota</taxon>
        <taxon>Fungi</taxon>
        <taxon>Fungi incertae sedis</taxon>
        <taxon>Zoopagomycota</taxon>
        <taxon>Kickxellomycotina</taxon>
        <taxon>Dimargaritomycetes</taxon>
        <taxon>Dimargaritales</taxon>
        <taxon>Dimargaritaceae</taxon>
        <taxon>Tieghemiomyces</taxon>
    </lineage>
</organism>
<keyword evidence="2" id="KW-1185">Reference proteome</keyword>
<evidence type="ECO:0000313" key="1">
    <source>
        <dbReference type="EMBL" id="KAJ1920333.1"/>
    </source>
</evidence>
<comment type="caution">
    <text evidence="1">The sequence shown here is derived from an EMBL/GenBank/DDBJ whole genome shotgun (WGS) entry which is preliminary data.</text>
</comment>
<sequence length="458" mass="51197">MKATTQTLQREATGTTTVLHKRGLVYHNLGKKMSALRDKLSTLPFNHQPAMTTPGLRSFLRQYQRNRRQLTVEQSRDYNEEFDGLWPVLERPFMTWLYREYIAVGLARVGIAPTADLYTGYAVHSGWSWRNAHLGGYETPESQRDVAMVRTDASRADYVATLVVHGHLEGVGTNLFALIIEGARPFLQAVDQKTPAQSELDLTAPHDFQDNELVYYALATGNTDLIVDLIGYLQHPGFGVQLWDKKVLHGMPASLRILINALALHQDDLNDANYVVAGVSSISLYNHATLRFAGHLARAMVAVLAMRGKLAKLQSFITKVAPMVSLEAHRTYAQLRLENLALLYAAQYDVDDSAVVKYYGAQRSAQTLATLGNKVGDADWIRAELNLGKVEGLGLSDLSIDQWDYSPVLLPFDIGPKGQLTFLDYRHIVQPSTLPHEGTESRRSGPTPDENWNRWTLI</sequence>
<accession>A0A9W8A9N2</accession>
<proteinExistence type="predicted"/>
<evidence type="ECO:0000313" key="2">
    <source>
        <dbReference type="Proteomes" id="UP001150569"/>
    </source>
</evidence>